<organism evidence="4 5">
    <name type="scientific">Daucus carota subsp. sativus</name>
    <name type="common">Carrot</name>
    <dbReference type="NCBI Taxonomy" id="79200"/>
    <lineage>
        <taxon>Eukaryota</taxon>
        <taxon>Viridiplantae</taxon>
        <taxon>Streptophyta</taxon>
        <taxon>Embryophyta</taxon>
        <taxon>Tracheophyta</taxon>
        <taxon>Spermatophyta</taxon>
        <taxon>Magnoliopsida</taxon>
        <taxon>eudicotyledons</taxon>
        <taxon>Gunneridae</taxon>
        <taxon>Pentapetalae</taxon>
        <taxon>asterids</taxon>
        <taxon>campanulids</taxon>
        <taxon>Apiales</taxon>
        <taxon>Apiaceae</taxon>
        <taxon>Apioideae</taxon>
        <taxon>Scandiceae</taxon>
        <taxon>Daucinae</taxon>
        <taxon>Daucus</taxon>
        <taxon>Daucus sect. Daucus</taxon>
    </lineage>
</organism>
<dbReference type="SUPFAM" id="SSF57959">
    <property type="entry name" value="Leucine zipper domain"/>
    <property type="match status" value="1"/>
</dbReference>
<reference evidence="4" key="1">
    <citation type="journal article" date="2016" name="Nat. Genet.">
        <title>A high-quality carrot genome assembly provides new insights into carotenoid accumulation and asterid genome evolution.</title>
        <authorList>
            <person name="Iorizzo M."/>
            <person name="Ellison S."/>
            <person name="Senalik D."/>
            <person name="Zeng P."/>
            <person name="Satapoomin P."/>
            <person name="Huang J."/>
            <person name="Bowman M."/>
            <person name="Iovene M."/>
            <person name="Sanseverino W."/>
            <person name="Cavagnaro P."/>
            <person name="Yildiz M."/>
            <person name="Macko-Podgorni A."/>
            <person name="Moranska E."/>
            <person name="Grzebelus E."/>
            <person name="Grzebelus D."/>
            <person name="Ashrafi H."/>
            <person name="Zheng Z."/>
            <person name="Cheng S."/>
            <person name="Spooner D."/>
            <person name="Van Deynze A."/>
            <person name="Simon P."/>
        </authorList>
    </citation>
    <scope>NUCLEOTIDE SEQUENCE</scope>
    <source>
        <tissue evidence="4">Leaf</tissue>
    </source>
</reference>
<feature type="compositionally biased region" description="Basic and acidic residues" evidence="2">
    <location>
        <begin position="103"/>
        <end position="120"/>
    </location>
</feature>
<keyword evidence="5" id="KW-1185">Reference proteome</keyword>
<feature type="coiled-coil region" evidence="1">
    <location>
        <begin position="265"/>
        <end position="313"/>
    </location>
</feature>
<feature type="domain" description="BZIP" evidence="3">
    <location>
        <begin position="252"/>
        <end position="267"/>
    </location>
</feature>
<dbReference type="PANTHER" id="PTHR45967:SF38">
    <property type="entry name" value="G-BOX-BINDING FACTOR 2"/>
    <property type="match status" value="1"/>
</dbReference>
<dbReference type="GO" id="GO:0003700">
    <property type="term" value="F:DNA-binding transcription factor activity"/>
    <property type="evidence" value="ECO:0007669"/>
    <property type="project" value="InterPro"/>
</dbReference>
<keyword evidence="1" id="KW-0175">Coiled coil</keyword>
<feature type="compositionally biased region" description="Polar residues" evidence="2">
    <location>
        <begin position="1"/>
        <end position="13"/>
    </location>
</feature>
<evidence type="ECO:0000259" key="3">
    <source>
        <dbReference type="PROSITE" id="PS00036"/>
    </source>
</evidence>
<evidence type="ECO:0000256" key="2">
    <source>
        <dbReference type="SAM" id="MobiDB-lite"/>
    </source>
</evidence>
<dbReference type="GO" id="GO:0043565">
    <property type="term" value="F:sequence-specific DNA binding"/>
    <property type="evidence" value="ECO:0007669"/>
    <property type="project" value="InterPro"/>
</dbReference>
<feature type="region of interest" description="Disordered" evidence="2">
    <location>
        <begin position="1"/>
        <end position="23"/>
    </location>
</feature>
<dbReference type="InterPro" id="IPR004827">
    <property type="entry name" value="bZIP"/>
</dbReference>
<reference evidence="4" key="2">
    <citation type="submission" date="2022-03" db="EMBL/GenBank/DDBJ databases">
        <title>Draft title - Genomic analysis of global carrot germplasm unveils the trajectory of domestication and the origin of high carotenoid orange carrot.</title>
        <authorList>
            <person name="Iorizzo M."/>
            <person name="Ellison S."/>
            <person name="Senalik D."/>
            <person name="Macko-Podgorni A."/>
            <person name="Grzebelus D."/>
            <person name="Bostan H."/>
            <person name="Rolling W."/>
            <person name="Curaba J."/>
            <person name="Simon P."/>
        </authorList>
    </citation>
    <scope>NUCLEOTIDE SEQUENCE</scope>
    <source>
        <tissue evidence="4">Leaf</tissue>
    </source>
</reference>
<feature type="region of interest" description="Disordered" evidence="2">
    <location>
        <begin position="321"/>
        <end position="360"/>
    </location>
</feature>
<feature type="region of interest" description="Disordered" evidence="2">
    <location>
        <begin position="99"/>
        <end position="122"/>
    </location>
</feature>
<dbReference type="InterPro" id="IPR044827">
    <property type="entry name" value="GBF-like"/>
</dbReference>
<evidence type="ECO:0000313" key="4">
    <source>
        <dbReference type="EMBL" id="WOH04649.1"/>
    </source>
</evidence>
<dbReference type="AlphaFoldDB" id="A0AAF0XCT2"/>
<evidence type="ECO:0000313" key="5">
    <source>
        <dbReference type="Proteomes" id="UP000077755"/>
    </source>
</evidence>
<accession>A0AAF0XCT2</accession>
<dbReference type="Pfam" id="PF00170">
    <property type="entry name" value="bZIP_1"/>
    <property type="match status" value="1"/>
</dbReference>
<dbReference type="SMART" id="SM00338">
    <property type="entry name" value="BRLZ"/>
    <property type="match status" value="1"/>
</dbReference>
<dbReference type="EMBL" id="CP093348">
    <property type="protein sequence ID" value="WOH04649.1"/>
    <property type="molecule type" value="Genomic_DNA"/>
</dbReference>
<dbReference type="InterPro" id="IPR046347">
    <property type="entry name" value="bZIP_sf"/>
</dbReference>
<dbReference type="GO" id="GO:0005634">
    <property type="term" value="C:nucleus"/>
    <property type="evidence" value="ECO:0007669"/>
    <property type="project" value="TreeGrafter"/>
</dbReference>
<name>A0AAF0XCT2_DAUCS</name>
<protein>
    <recommendedName>
        <fullName evidence="3">BZIP domain-containing protein</fullName>
    </recommendedName>
</protein>
<gene>
    <name evidence="4" type="ORF">DCAR_0624060</name>
</gene>
<dbReference type="PROSITE" id="PS00036">
    <property type="entry name" value="BZIP_BASIC"/>
    <property type="match status" value="1"/>
</dbReference>
<dbReference type="PANTHER" id="PTHR45967">
    <property type="entry name" value="G-BOX-BINDING FACTOR 3-RELATED"/>
    <property type="match status" value="1"/>
</dbReference>
<proteinExistence type="predicted"/>
<evidence type="ECO:0000256" key="1">
    <source>
        <dbReference type="SAM" id="Coils"/>
    </source>
</evidence>
<sequence>MGTGENDSASVPSMTDKGTESWKPLEKLIPNQVNRETAPVLYEYPFFPPIAAPLANPISFFPSISAPQANGNQSAATSGYPHIFLSHMNSVEDCVPTTISLGKEGKSNESRETLNKRPEGSVKIFQASEFQNTLSSGHRQSSDEYEEKNQAKMQQFLFFEKKQESDAGQKHMPNCVVSKGLDTEKIYTSQEASHGHTLISESSLHVINSETSSVLPESMVVRNTVASIFPVLEGECITDVPMQDEKELEKIRKRRANTLAARRRRIRQKQECEKLQALADELSSETSELKETLNNYSKECIRIRRENKALLEEIKEMCRPDEFANIEAQNPDREDNIPSESSSSDKCVDTGSDIEEAGSY</sequence>
<dbReference type="Proteomes" id="UP000077755">
    <property type="component" value="Chromosome 6"/>
</dbReference>